<dbReference type="REBASE" id="248019">
    <property type="entry name" value="M.Cbocb5DndDP"/>
</dbReference>
<feature type="coiled-coil region" evidence="4">
    <location>
        <begin position="434"/>
        <end position="482"/>
    </location>
</feature>
<name>A0AAU8Z310_CLOBO</name>
<dbReference type="SUPFAM" id="SSF52540">
    <property type="entry name" value="P-loop containing nucleoside triphosphate hydrolases"/>
    <property type="match status" value="2"/>
</dbReference>
<dbReference type="Proteomes" id="UP000238070">
    <property type="component" value="Chromosome"/>
</dbReference>
<reference evidence="6 7" key="1">
    <citation type="submission" date="2018-01" db="EMBL/GenBank/DDBJ databases">
        <title>Genetic Diversity of Clostridium botulinum in seafood.</title>
        <authorList>
            <person name="Athira V."/>
            <person name="Arun Jyothi P.V."/>
            <person name="Lalitha K.V."/>
            <person name="Joseph T.C."/>
        </authorList>
    </citation>
    <scope>NUCLEOTIDE SEQUENCE [LARGE SCALE GENOMIC DNA]</scope>
    <source>
        <strain evidence="6 7">Mfbjulcb5</strain>
    </source>
</reference>
<dbReference type="InterPro" id="IPR027417">
    <property type="entry name" value="P-loop_NTPase"/>
</dbReference>
<evidence type="ECO:0000256" key="4">
    <source>
        <dbReference type="SAM" id="Coils"/>
    </source>
</evidence>
<feature type="coiled-coil region" evidence="4">
    <location>
        <begin position="215"/>
        <end position="288"/>
    </location>
</feature>
<comment type="similarity">
    <text evidence="1">Belongs to the SMC family. SbcC subfamily.</text>
</comment>
<dbReference type="InterPro" id="IPR038729">
    <property type="entry name" value="Rad50/SbcC_AAA"/>
</dbReference>
<dbReference type="AlphaFoldDB" id="A0AAU8Z310"/>
<feature type="domain" description="Rad50/SbcC-type AAA" evidence="5">
    <location>
        <begin position="5"/>
        <end position="235"/>
    </location>
</feature>
<dbReference type="GO" id="GO:0016887">
    <property type="term" value="F:ATP hydrolysis activity"/>
    <property type="evidence" value="ECO:0007669"/>
    <property type="project" value="InterPro"/>
</dbReference>
<proteinExistence type="inferred from homology"/>
<evidence type="ECO:0000256" key="1">
    <source>
        <dbReference type="ARBA" id="ARBA00006930"/>
    </source>
</evidence>
<evidence type="ECO:0000256" key="3">
    <source>
        <dbReference type="ARBA" id="ARBA00013368"/>
    </source>
</evidence>
<dbReference type="Pfam" id="PF13476">
    <property type="entry name" value="AAA_23"/>
    <property type="match status" value="1"/>
</dbReference>
<comment type="subunit">
    <text evidence="2">Heterodimer of SbcC and SbcD.</text>
</comment>
<organism evidence="6 7">
    <name type="scientific">Clostridium botulinum</name>
    <dbReference type="NCBI Taxonomy" id="1491"/>
    <lineage>
        <taxon>Bacteria</taxon>
        <taxon>Bacillati</taxon>
        <taxon>Bacillota</taxon>
        <taxon>Clostridia</taxon>
        <taxon>Eubacteriales</taxon>
        <taxon>Clostridiaceae</taxon>
        <taxon>Clostridium</taxon>
    </lineage>
</organism>
<keyword evidence="4" id="KW-0175">Coiled coil</keyword>
<dbReference type="PANTHER" id="PTHR32114">
    <property type="entry name" value="ABC TRANSPORTER ABCH.3"/>
    <property type="match status" value="1"/>
</dbReference>
<evidence type="ECO:0000313" key="6">
    <source>
        <dbReference type="EMBL" id="AVP65979.1"/>
    </source>
</evidence>
<dbReference type="EMBL" id="CP027776">
    <property type="protein sequence ID" value="AVP65979.1"/>
    <property type="molecule type" value="Genomic_DNA"/>
</dbReference>
<dbReference type="PANTHER" id="PTHR32114:SF2">
    <property type="entry name" value="ABC TRANSPORTER ABCH.3"/>
    <property type="match status" value="1"/>
</dbReference>
<gene>
    <name evidence="6" type="ORF">C3B64_17715</name>
</gene>
<sequence>MIINSITLKNFRSYEDETTFSFTPNGDKNIILIGGENGAGKSTLFEAIKLCIYGPTTYGYLGQNYNYLTKIKNNINDNAFKNKEIDCSIGISISFKEGTELKKYYLKRSWNYEKQKIHEIFNVSLNGKDLDDEDKLYFDKYLKSVLPPSLFDFFFFDGEELSDFFTGKSANANLKESVLELFNYDTFEILKKQLLSHQRAQSKSNDKLKEVQINFDKLSSSTNDIKEEIKNLEQTLIFNEEHLDNLLIKRNKIEEDFRNSGGILESEKAELNSKITKLENERIDINQYIKDFCNDTLPFLLVTDILKDTKDQINKEEALNSYNSVKDKLSGKIIKQSLYKHNLTNNKSDYIYNEVAVTILSNMFNTKELEEVSSILQLSTEQKNSINFTIDSILSKVNLYKSKVINSFNRISEITSELKVLREKLNSTISGDILNNYLESIHSINKEITEIQNTIAITKSNIEKKQEDLKNKEYHLTRARNEYTTLLQNSSVLDMSTDLISYLDELLINLTRDKINLIQDEFIKIFSTIIRKENYVNSIVIDENFNSTLYINKDYNTTDILNIIKNLGFDGVSKKYGDKFLEDLYNYYNVTTNKELEKKVINDVLGSINLSTKININDFSNGEKQIYILCLIWAIIKSSGVEIPFIIDTPYARIDETHRTALTTTYLPNISKQVIILSTNKEIDTELYKVIKPYVCDEYLLLYNTTLRKTEVKNGYFEV</sequence>
<dbReference type="Gene3D" id="3.40.50.300">
    <property type="entry name" value="P-loop containing nucleotide triphosphate hydrolases"/>
    <property type="match status" value="2"/>
</dbReference>
<accession>A0AAU8Z310</accession>
<protein>
    <recommendedName>
        <fullName evidence="3">Nuclease SbcCD subunit C</fullName>
    </recommendedName>
</protein>
<evidence type="ECO:0000259" key="5">
    <source>
        <dbReference type="Pfam" id="PF13476"/>
    </source>
</evidence>
<evidence type="ECO:0000256" key="2">
    <source>
        <dbReference type="ARBA" id="ARBA00011322"/>
    </source>
</evidence>
<dbReference type="GO" id="GO:0006302">
    <property type="term" value="P:double-strand break repair"/>
    <property type="evidence" value="ECO:0007669"/>
    <property type="project" value="InterPro"/>
</dbReference>
<evidence type="ECO:0000313" key="7">
    <source>
        <dbReference type="Proteomes" id="UP000238070"/>
    </source>
</evidence>